<dbReference type="InterPro" id="IPR000847">
    <property type="entry name" value="LysR_HTH_N"/>
</dbReference>
<dbReference type="AlphaFoldDB" id="A0A7C9JE47"/>
<sequence>MSTVQTETTETRQVSDDPLKSLTPVIRLAIAATSNPHGSEFGRGVAKLCRGVQDKGSLNAAAKDMGMAYSKAWRILRDTETALGVTLLHRDGAHGSTLTEDCERLLKAYSEMEERLQQIAREEFRSAL</sequence>
<protein>
    <submittedName>
        <fullName evidence="2">LysR family transcriptional regulator</fullName>
    </submittedName>
</protein>
<proteinExistence type="predicted"/>
<dbReference type="InterPro" id="IPR036388">
    <property type="entry name" value="WH-like_DNA-bd_sf"/>
</dbReference>
<dbReference type="GO" id="GO:0003700">
    <property type="term" value="F:DNA-binding transcription factor activity"/>
    <property type="evidence" value="ECO:0007669"/>
    <property type="project" value="InterPro"/>
</dbReference>
<evidence type="ECO:0000259" key="1">
    <source>
        <dbReference type="Pfam" id="PF00126"/>
    </source>
</evidence>
<comment type="caution">
    <text evidence="2">The sequence shown here is derived from an EMBL/GenBank/DDBJ whole genome shotgun (WGS) entry which is preliminary data.</text>
</comment>
<dbReference type="Pfam" id="PF00126">
    <property type="entry name" value="HTH_1"/>
    <property type="match status" value="1"/>
</dbReference>
<reference evidence="2" key="1">
    <citation type="submission" date="2018-08" db="EMBL/GenBank/DDBJ databases">
        <title>Murine metabolic-syndrome-specific gut microbial biobank.</title>
        <authorList>
            <person name="Liu C."/>
        </authorList>
    </citation>
    <scope>NUCLEOTIDE SEQUENCE [LARGE SCALE GENOMIC DNA]</scope>
    <source>
        <strain evidence="2">Z82</strain>
    </source>
</reference>
<organism evidence="2">
    <name type="scientific">Muribaculaceae bacterium Z82</name>
    <dbReference type="NCBI Taxonomy" id="2304548"/>
    <lineage>
        <taxon>Bacteria</taxon>
        <taxon>Pseudomonadati</taxon>
        <taxon>Bacteroidota</taxon>
        <taxon>Bacteroidia</taxon>
        <taxon>Bacteroidales</taxon>
        <taxon>Muribaculaceae</taxon>
    </lineage>
</organism>
<dbReference type="PANTHER" id="PTHR30432:SF1">
    <property type="entry name" value="DNA-BINDING TRANSCRIPTIONAL DUAL REGULATOR MODE"/>
    <property type="match status" value="1"/>
</dbReference>
<dbReference type="SUPFAM" id="SSF46785">
    <property type="entry name" value="Winged helix' DNA-binding domain"/>
    <property type="match status" value="1"/>
</dbReference>
<dbReference type="EMBL" id="QWKH01000054">
    <property type="protein sequence ID" value="NBI34896.1"/>
    <property type="molecule type" value="Genomic_DNA"/>
</dbReference>
<dbReference type="InterPro" id="IPR036390">
    <property type="entry name" value="WH_DNA-bd_sf"/>
</dbReference>
<dbReference type="Gene3D" id="1.10.10.10">
    <property type="entry name" value="Winged helix-like DNA-binding domain superfamily/Winged helix DNA-binding domain"/>
    <property type="match status" value="1"/>
</dbReference>
<evidence type="ECO:0000313" key="2">
    <source>
        <dbReference type="EMBL" id="NBI34896.1"/>
    </source>
</evidence>
<feature type="domain" description="HTH lysR-type" evidence="1">
    <location>
        <begin position="52"/>
        <end position="102"/>
    </location>
</feature>
<dbReference type="PANTHER" id="PTHR30432">
    <property type="entry name" value="TRANSCRIPTIONAL REGULATOR MODE"/>
    <property type="match status" value="1"/>
</dbReference>
<accession>A0A7C9JE47</accession>
<dbReference type="InterPro" id="IPR051815">
    <property type="entry name" value="Molybdate_resp_trans_reg"/>
</dbReference>
<gene>
    <name evidence="2" type="ORF">D1639_07615</name>
</gene>
<name>A0A7C9JE47_9BACT</name>